<comment type="caution">
    <text evidence="2">The sequence shown here is derived from an EMBL/GenBank/DDBJ whole genome shotgun (WGS) entry which is preliminary data.</text>
</comment>
<feature type="non-terminal residue" evidence="2">
    <location>
        <position position="146"/>
    </location>
</feature>
<keyword evidence="3" id="KW-1185">Reference proteome</keyword>
<organism evidence="2 3">
    <name type="scientific">Olpidium bornovanus</name>
    <dbReference type="NCBI Taxonomy" id="278681"/>
    <lineage>
        <taxon>Eukaryota</taxon>
        <taxon>Fungi</taxon>
        <taxon>Fungi incertae sedis</taxon>
        <taxon>Olpidiomycota</taxon>
        <taxon>Olpidiomycotina</taxon>
        <taxon>Olpidiomycetes</taxon>
        <taxon>Olpidiales</taxon>
        <taxon>Olpidiaceae</taxon>
        <taxon>Olpidium</taxon>
    </lineage>
</organism>
<feature type="compositionally biased region" description="Basic and acidic residues" evidence="1">
    <location>
        <begin position="75"/>
        <end position="92"/>
    </location>
</feature>
<feature type="region of interest" description="Disordered" evidence="1">
    <location>
        <begin position="71"/>
        <end position="92"/>
    </location>
</feature>
<proteinExistence type="predicted"/>
<dbReference type="EMBL" id="JAEFCI010008862">
    <property type="protein sequence ID" value="KAG5458187.1"/>
    <property type="molecule type" value="Genomic_DNA"/>
</dbReference>
<reference evidence="2 3" key="1">
    <citation type="journal article" name="Sci. Rep.">
        <title>Genome-scale phylogenetic analyses confirm Olpidium as the closest living zoosporic fungus to the non-flagellated, terrestrial fungi.</title>
        <authorList>
            <person name="Chang Y."/>
            <person name="Rochon D."/>
            <person name="Sekimoto S."/>
            <person name="Wang Y."/>
            <person name="Chovatia M."/>
            <person name="Sandor L."/>
            <person name="Salamov A."/>
            <person name="Grigoriev I.V."/>
            <person name="Stajich J.E."/>
            <person name="Spatafora J.W."/>
        </authorList>
    </citation>
    <scope>NUCLEOTIDE SEQUENCE [LARGE SCALE GENOMIC DNA]</scope>
    <source>
        <strain evidence="2">S191</strain>
    </source>
</reference>
<protein>
    <submittedName>
        <fullName evidence="2">Uncharacterized protein</fullName>
    </submittedName>
</protein>
<evidence type="ECO:0000256" key="1">
    <source>
        <dbReference type="SAM" id="MobiDB-lite"/>
    </source>
</evidence>
<gene>
    <name evidence="2" type="ORF">BJ554DRAFT_1640</name>
</gene>
<evidence type="ECO:0000313" key="2">
    <source>
        <dbReference type="EMBL" id="KAG5458187.1"/>
    </source>
</evidence>
<dbReference type="Proteomes" id="UP000673691">
    <property type="component" value="Unassembled WGS sequence"/>
</dbReference>
<accession>A0A8H7ZRR4</accession>
<dbReference type="AlphaFoldDB" id="A0A8H7ZRR4"/>
<sequence>MQSFIEISSEGGIRRLLFAGRRRHLQQAHLSIVPGQPVEAEDGDDCRTPPTNAQNVGANVERERSLVVLNGANQRTDEPAQRAADETSDVDEHVGFSRLWKSSVDRDLAVRDGVHQSHVDDVVKDVDQAGRGAAEILQLAQAAHCA</sequence>
<evidence type="ECO:0000313" key="3">
    <source>
        <dbReference type="Proteomes" id="UP000673691"/>
    </source>
</evidence>
<name>A0A8H7ZRR4_9FUNG</name>